<dbReference type="Proteomes" id="UP001161064">
    <property type="component" value="Unassembled WGS sequence"/>
</dbReference>
<sequence length="93" mass="10092">MGVYRPSGERIGTIKHSMINKRTGQVAYAVMNFGGFMGMGEDGYLIAWSLLTFRELPDGYVVDLLDKGLANGPDHTLDLSDAKVHTWSDGAAS</sequence>
<feature type="domain" description="PRC-barrel" evidence="1">
    <location>
        <begin position="3"/>
        <end position="63"/>
    </location>
</feature>
<dbReference type="EMBL" id="BPFZ01000005">
    <property type="protein sequence ID" value="GIU66854.1"/>
    <property type="molecule type" value="Genomic_DNA"/>
</dbReference>
<dbReference type="SUPFAM" id="SSF50346">
    <property type="entry name" value="PRC-barrel domain"/>
    <property type="match status" value="1"/>
</dbReference>
<comment type="caution">
    <text evidence="2">The sequence shown here is derived from an EMBL/GenBank/DDBJ whole genome shotgun (WGS) entry which is preliminary data.</text>
</comment>
<evidence type="ECO:0000259" key="1">
    <source>
        <dbReference type="Pfam" id="PF05239"/>
    </source>
</evidence>
<dbReference type="InterPro" id="IPR011033">
    <property type="entry name" value="PRC_barrel-like_sf"/>
</dbReference>
<evidence type="ECO:0000313" key="2">
    <source>
        <dbReference type="EMBL" id="GIU66854.1"/>
    </source>
</evidence>
<organism evidence="2 3">
    <name type="scientific">Candidatus Phycosocius spiralis</name>
    <dbReference type="NCBI Taxonomy" id="2815099"/>
    <lineage>
        <taxon>Bacteria</taxon>
        <taxon>Pseudomonadati</taxon>
        <taxon>Pseudomonadota</taxon>
        <taxon>Alphaproteobacteria</taxon>
        <taxon>Caulobacterales</taxon>
        <taxon>Caulobacterales incertae sedis</taxon>
        <taxon>Candidatus Phycosocius</taxon>
    </lineage>
</organism>
<gene>
    <name evidence="2" type="ORF">PsB1_1008</name>
</gene>
<dbReference type="Pfam" id="PF05239">
    <property type="entry name" value="PRC"/>
    <property type="match status" value="1"/>
</dbReference>
<evidence type="ECO:0000313" key="3">
    <source>
        <dbReference type="Proteomes" id="UP001161064"/>
    </source>
</evidence>
<name>A0ABQ4PV29_9PROT</name>
<dbReference type="PANTHER" id="PTHR36505:SF1">
    <property type="entry name" value="BLR1072 PROTEIN"/>
    <property type="match status" value="1"/>
</dbReference>
<keyword evidence="3" id="KW-1185">Reference proteome</keyword>
<dbReference type="InterPro" id="IPR027275">
    <property type="entry name" value="PRC-brl_dom"/>
</dbReference>
<reference evidence="2" key="2">
    <citation type="journal article" date="2023" name="ISME Commun">
        <title>Characterization of a bloom-associated alphaproteobacterial lineage, 'Candidatus Phycosocius': insights into freshwater algal-bacterial interactions.</title>
        <authorList>
            <person name="Tanabe Y."/>
            <person name="Yamaguchi H."/>
            <person name="Yoshida M."/>
            <person name="Kai A."/>
            <person name="Okazaki Y."/>
        </authorList>
    </citation>
    <scope>NUCLEOTIDE SEQUENCE</scope>
    <source>
        <strain evidence="2">BOTRYCO-1</strain>
    </source>
</reference>
<proteinExistence type="predicted"/>
<dbReference type="PANTHER" id="PTHR36505">
    <property type="entry name" value="BLR1072 PROTEIN"/>
    <property type="match status" value="1"/>
</dbReference>
<protein>
    <recommendedName>
        <fullName evidence="1">PRC-barrel domain-containing protein</fullName>
    </recommendedName>
</protein>
<dbReference type="Gene3D" id="2.30.30.240">
    <property type="entry name" value="PRC-barrel domain"/>
    <property type="match status" value="1"/>
</dbReference>
<accession>A0ABQ4PV29</accession>
<reference evidence="2" key="1">
    <citation type="submission" date="2021-05" db="EMBL/GenBank/DDBJ databases">
        <authorList>
            <person name="Tanabe Y."/>
        </authorList>
    </citation>
    <scope>NUCLEOTIDE SEQUENCE</scope>
    <source>
        <strain evidence="2">BOTRYCO-1</strain>
    </source>
</reference>